<evidence type="ECO:0000256" key="2">
    <source>
        <dbReference type="ARBA" id="ARBA00023043"/>
    </source>
</evidence>
<dbReference type="SUPFAM" id="SSF48403">
    <property type="entry name" value="Ankyrin repeat"/>
    <property type="match status" value="1"/>
</dbReference>
<reference evidence="4" key="1">
    <citation type="submission" date="2021-01" db="EMBL/GenBank/DDBJ databases">
        <authorList>
            <person name="Corre E."/>
            <person name="Pelletier E."/>
            <person name="Niang G."/>
            <person name="Scheremetjew M."/>
            <person name="Finn R."/>
            <person name="Kale V."/>
            <person name="Holt S."/>
            <person name="Cochrane G."/>
            <person name="Meng A."/>
            <person name="Brown T."/>
            <person name="Cohen L."/>
        </authorList>
    </citation>
    <scope>NUCLEOTIDE SEQUENCE</scope>
    <source>
        <strain evidence="4">CCCM811</strain>
    </source>
</reference>
<feature type="repeat" description="ANK" evidence="3">
    <location>
        <begin position="109"/>
        <end position="141"/>
    </location>
</feature>
<dbReference type="InterPro" id="IPR002110">
    <property type="entry name" value="Ankyrin_rpt"/>
</dbReference>
<protein>
    <submittedName>
        <fullName evidence="4">Uncharacterized protein</fullName>
    </submittedName>
</protein>
<dbReference type="Gene3D" id="1.25.40.20">
    <property type="entry name" value="Ankyrin repeat-containing domain"/>
    <property type="match status" value="2"/>
</dbReference>
<dbReference type="PANTHER" id="PTHR24171">
    <property type="entry name" value="ANKYRIN REPEAT DOMAIN-CONTAINING PROTEIN 39-RELATED"/>
    <property type="match status" value="1"/>
</dbReference>
<dbReference type="PANTHER" id="PTHR24171:SF9">
    <property type="entry name" value="ANKYRIN REPEAT DOMAIN-CONTAINING PROTEIN 39"/>
    <property type="match status" value="1"/>
</dbReference>
<gene>
    <name evidence="4" type="ORF">LGLO00237_LOCUS16012</name>
</gene>
<dbReference type="PROSITE" id="PS50088">
    <property type="entry name" value="ANK_REPEAT"/>
    <property type="match status" value="3"/>
</dbReference>
<keyword evidence="2 3" id="KW-0040">ANK repeat</keyword>
<evidence type="ECO:0000256" key="3">
    <source>
        <dbReference type="PROSITE-ProRule" id="PRU00023"/>
    </source>
</evidence>
<dbReference type="Pfam" id="PF00023">
    <property type="entry name" value="Ank"/>
    <property type="match status" value="1"/>
</dbReference>
<keyword evidence="1" id="KW-0677">Repeat</keyword>
<dbReference type="AlphaFoldDB" id="A0A6U3AP77"/>
<dbReference type="InterPro" id="IPR036770">
    <property type="entry name" value="Ankyrin_rpt-contain_sf"/>
</dbReference>
<feature type="repeat" description="ANK" evidence="3">
    <location>
        <begin position="191"/>
        <end position="223"/>
    </location>
</feature>
<dbReference type="Pfam" id="PF12796">
    <property type="entry name" value="Ank_2"/>
    <property type="match status" value="2"/>
</dbReference>
<name>A0A6U3AP77_9EUKA</name>
<organism evidence="4">
    <name type="scientific">Lotharella globosa</name>
    <dbReference type="NCBI Taxonomy" id="91324"/>
    <lineage>
        <taxon>Eukaryota</taxon>
        <taxon>Sar</taxon>
        <taxon>Rhizaria</taxon>
        <taxon>Cercozoa</taxon>
        <taxon>Chlorarachniophyceae</taxon>
        <taxon>Lotharella</taxon>
    </lineage>
</organism>
<evidence type="ECO:0000256" key="1">
    <source>
        <dbReference type="ARBA" id="ARBA00022737"/>
    </source>
</evidence>
<sequence length="285" mass="30754">MGACTSCEDKELVAPASMGDLQGVKDALRCHAPIDRREGDSGLSALIAAASHRQLAVVQHLLRARANVNLQDCEGRTALIAAASRTENLDVVKCLVEEGAAKCNLADGERCTALMFAAREHQADVVKCLLKHSADANLKNSAGTTALIMAVNGATEVPYSSKHRDDRRSFVETMRHLINSDHFNINATNDQGCTALLVACCRQHNEAVKYLISQGADVDIQSEDGRTALICAVYRNNASLVKFLVEVAGADPFLQDATGMTARDRAEQAQNDTIATYLKKKMAER</sequence>
<dbReference type="PROSITE" id="PS50297">
    <property type="entry name" value="ANK_REP_REGION"/>
    <property type="match status" value="3"/>
</dbReference>
<evidence type="ECO:0000313" key="4">
    <source>
        <dbReference type="EMBL" id="CAE0664409.1"/>
    </source>
</evidence>
<dbReference type="EMBL" id="HBIV01022227">
    <property type="protein sequence ID" value="CAE0664409.1"/>
    <property type="molecule type" value="Transcribed_RNA"/>
</dbReference>
<feature type="repeat" description="ANK" evidence="3">
    <location>
        <begin position="41"/>
        <end position="73"/>
    </location>
</feature>
<accession>A0A6U3AP77</accession>
<proteinExistence type="predicted"/>
<dbReference type="SMART" id="SM00248">
    <property type="entry name" value="ANK"/>
    <property type="match status" value="6"/>
</dbReference>